<proteinExistence type="predicted"/>
<feature type="compositionally biased region" description="Basic residues" evidence="1">
    <location>
        <begin position="1"/>
        <end position="13"/>
    </location>
</feature>
<evidence type="ECO:0000313" key="3">
    <source>
        <dbReference type="Proteomes" id="UP000233551"/>
    </source>
</evidence>
<feature type="compositionally biased region" description="Low complexity" evidence="1">
    <location>
        <begin position="134"/>
        <end position="143"/>
    </location>
</feature>
<feature type="region of interest" description="Disordered" evidence="1">
    <location>
        <begin position="1"/>
        <end position="155"/>
    </location>
</feature>
<name>A0A2I0JHJ4_PUNGR</name>
<keyword evidence="3" id="KW-1185">Reference proteome</keyword>
<protein>
    <submittedName>
        <fullName evidence="2">Uncharacterized protein</fullName>
    </submittedName>
</protein>
<dbReference type="Proteomes" id="UP000233551">
    <property type="component" value="Unassembled WGS sequence"/>
</dbReference>
<evidence type="ECO:0000256" key="1">
    <source>
        <dbReference type="SAM" id="MobiDB-lite"/>
    </source>
</evidence>
<dbReference type="EMBL" id="PGOL01001680">
    <property type="protein sequence ID" value="PKI55739.1"/>
    <property type="molecule type" value="Genomic_DNA"/>
</dbReference>
<organism evidence="2 3">
    <name type="scientific">Punica granatum</name>
    <name type="common">Pomegranate</name>
    <dbReference type="NCBI Taxonomy" id="22663"/>
    <lineage>
        <taxon>Eukaryota</taxon>
        <taxon>Viridiplantae</taxon>
        <taxon>Streptophyta</taxon>
        <taxon>Embryophyta</taxon>
        <taxon>Tracheophyta</taxon>
        <taxon>Spermatophyta</taxon>
        <taxon>Magnoliopsida</taxon>
        <taxon>eudicotyledons</taxon>
        <taxon>Gunneridae</taxon>
        <taxon>Pentapetalae</taxon>
        <taxon>rosids</taxon>
        <taxon>malvids</taxon>
        <taxon>Myrtales</taxon>
        <taxon>Lythraceae</taxon>
        <taxon>Punica</taxon>
    </lineage>
</organism>
<evidence type="ECO:0000313" key="2">
    <source>
        <dbReference type="EMBL" id="PKI55739.1"/>
    </source>
</evidence>
<accession>A0A2I0JHJ4</accession>
<dbReference type="AlphaFoldDB" id="A0A2I0JHJ4"/>
<gene>
    <name evidence="2" type="ORF">CRG98_023871</name>
</gene>
<sequence>MSHFSPIKKIKRKGWVEAANRRPRPLNQGRWYPRRTPTTSVEGSGSPIGGPHFGSTEDPRVKGPRSIQGWGHLSATPTLPPRSLASSLGTDELGRVIGVADWRPQPRIDRGPPTRSPQSIRDWGHYSETPTPPSRSSMSSVGTNDLGGGVGVVDW</sequence>
<reference evidence="2 3" key="1">
    <citation type="submission" date="2017-11" db="EMBL/GenBank/DDBJ databases">
        <title>De-novo sequencing of pomegranate (Punica granatum L.) genome.</title>
        <authorList>
            <person name="Akparov Z."/>
            <person name="Amiraslanov A."/>
            <person name="Hajiyeva S."/>
            <person name="Abbasov M."/>
            <person name="Kaur K."/>
            <person name="Hamwieh A."/>
            <person name="Solovyev V."/>
            <person name="Salamov A."/>
            <person name="Braich B."/>
            <person name="Kosarev P."/>
            <person name="Mahmoud A."/>
            <person name="Hajiyev E."/>
            <person name="Babayeva S."/>
            <person name="Izzatullayeva V."/>
            <person name="Mammadov A."/>
            <person name="Mammadov A."/>
            <person name="Sharifova S."/>
            <person name="Ojaghi J."/>
            <person name="Eynullazada K."/>
            <person name="Bayramov B."/>
            <person name="Abdulazimova A."/>
            <person name="Shahmuradov I."/>
        </authorList>
    </citation>
    <scope>NUCLEOTIDE SEQUENCE [LARGE SCALE GENOMIC DNA]</scope>
    <source>
        <strain evidence="3">cv. AG2017</strain>
        <tissue evidence="2">Leaf</tissue>
    </source>
</reference>
<comment type="caution">
    <text evidence="2">The sequence shown here is derived from an EMBL/GenBank/DDBJ whole genome shotgun (WGS) entry which is preliminary data.</text>
</comment>
<feature type="compositionally biased region" description="Gly residues" evidence="1">
    <location>
        <begin position="145"/>
        <end position="155"/>
    </location>
</feature>